<sequence>MNSLSDGVFRFADRQYVQLRNCIAFVTLVLLGASVVFLGIHMHTAEKVWSGYSFLAVAIFILAFLLISDERVVTCVIEGDFSCVSAPKGKMLNLCGPIAGVVLGYLYNEKFEIPISIPLVTAFSLITTAIFTSQMLLIPVKCDFGVLDSAMALIIGLYYRDYPHDWKLFLLVGFFAVILFTKQTYEAVLLHIEEELKRLQDLGVDVEEGMNLGDNGGNMPGGAEGGNMPAGAEGGNIPAGAEGGNIPAGAEGGNMPAGAEGGNMPVGVEVLEPIRLSSSNGSILLFADIWTYRTPDRTTGIISE</sequence>
<reference evidence="2 3" key="2">
    <citation type="journal article" date="2017" name="Genome Biol.">
        <title>New reference genome sequences of hot pepper reveal the massive evolution of plant disease-resistance genes by retroduplication.</title>
        <authorList>
            <person name="Kim S."/>
            <person name="Park J."/>
            <person name="Yeom S.I."/>
            <person name="Kim Y.M."/>
            <person name="Seo E."/>
            <person name="Kim K.T."/>
            <person name="Kim M.S."/>
            <person name="Lee J.M."/>
            <person name="Cheong K."/>
            <person name="Shin H.S."/>
            <person name="Kim S.B."/>
            <person name="Han K."/>
            <person name="Lee J."/>
            <person name="Park M."/>
            <person name="Lee H.A."/>
            <person name="Lee H.Y."/>
            <person name="Lee Y."/>
            <person name="Oh S."/>
            <person name="Lee J.H."/>
            <person name="Choi E."/>
            <person name="Choi E."/>
            <person name="Lee S.E."/>
            <person name="Jeon J."/>
            <person name="Kim H."/>
            <person name="Choi G."/>
            <person name="Song H."/>
            <person name="Lee J."/>
            <person name="Lee S.C."/>
            <person name="Kwon J.K."/>
            <person name="Lee H.Y."/>
            <person name="Koo N."/>
            <person name="Hong Y."/>
            <person name="Kim R.W."/>
            <person name="Kang W.H."/>
            <person name="Huh J.H."/>
            <person name="Kang B.C."/>
            <person name="Yang T.J."/>
            <person name="Lee Y.H."/>
            <person name="Bennetzen J.L."/>
            <person name="Choi D."/>
        </authorList>
    </citation>
    <scope>NUCLEOTIDE SEQUENCE [LARGE SCALE GENOMIC DNA]</scope>
    <source>
        <strain evidence="3">cv. CM334</strain>
    </source>
</reference>
<feature type="transmembrane region" description="Helical" evidence="1">
    <location>
        <begin position="21"/>
        <end position="43"/>
    </location>
</feature>
<comment type="caution">
    <text evidence="2">The sequence shown here is derived from an EMBL/GenBank/DDBJ whole genome shotgun (WGS) entry which is preliminary data.</text>
</comment>
<keyword evidence="1" id="KW-1133">Transmembrane helix</keyword>
<accession>A0A2G2ZEZ4</accession>
<dbReference type="Gramene" id="PHT80481">
    <property type="protein sequence ID" value="PHT80481"/>
    <property type="gene ID" value="T459_18533"/>
</dbReference>
<evidence type="ECO:0000256" key="1">
    <source>
        <dbReference type="SAM" id="Phobius"/>
    </source>
</evidence>
<evidence type="ECO:0000313" key="2">
    <source>
        <dbReference type="EMBL" id="PHT80481.1"/>
    </source>
</evidence>
<feature type="transmembrane region" description="Helical" evidence="1">
    <location>
        <begin position="166"/>
        <end position="181"/>
    </location>
</feature>
<proteinExistence type="predicted"/>
<organism evidence="2 3">
    <name type="scientific">Capsicum annuum</name>
    <name type="common">Capsicum pepper</name>
    <dbReference type="NCBI Taxonomy" id="4072"/>
    <lineage>
        <taxon>Eukaryota</taxon>
        <taxon>Viridiplantae</taxon>
        <taxon>Streptophyta</taxon>
        <taxon>Embryophyta</taxon>
        <taxon>Tracheophyta</taxon>
        <taxon>Spermatophyta</taxon>
        <taxon>Magnoliopsida</taxon>
        <taxon>eudicotyledons</taxon>
        <taxon>Gunneridae</taxon>
        <taxon>Pentapetalae</taxon>
        <taxon>asterids</taxon>
        <taxon>lamiids</taxon>
        <taxon>Solanales</taxon>
        <taxon>Solanaceae</taxon>
        <taxon>Solanoideae</taxon>
        <taxon>Capsiceae</taxon>
        <taxon>Capsicum</taxon>
    </lineage>
</organism>
<keyword evidence="1" id="KW-0812">Transmembrane</keyword>
<protein>
    <submittedName>
        <fullName evidence="2">Uncharacterized protein</fullName>
    </submittedName>
</protein>
<evidence type="ECO:0000313" key="3">
    <source>
        <dbReference type="Proteomes" id="UP000222542"/>
    </source>
</evidence>
<dbReference type="AlphaFoldDB" id="A0A2G2ZEZ4"/>
<feature type="transmembrane region" description="Helical" evidence="1">
    <location>
        <begin position="113"/>
        <end position="132"/>
    </location>
</feature>
<keyword evidence="3" id="KW-1185">Reference proteome</keyword>
<dbReference type="Proteomes" id="UP000222542">
    <property type="component" value="Unassembled WGS sequence"/>
</dbReference>
<feature type="transmembrane region" description="Helical" evidence="1">
    <location>
        <begin position="49"/>
        <end position="68"/>
    </location>
</feature>
<dbReference type="EMBL" id="AYRZ02000006">
    <property type="protein sequence ID" value="PHT80481.1"/>
    <property type="molecule type" value="Genomic_DNA"/>
</dbReference>
<reference evidence="2 3" key="1">
    <citation type="journal article" date="2014" name="Nat. Genet.">
        <title>Genome sequence of the hot pepper provides insights into the evolution of pungency in Capsicum species.</title>
        <authorList>
            <person name="Kim S."/>
            <person name="Park M."/>
            <person name="Yeom S.I."/>
            <person name="Kim Y.M."/>
            <person name="Lee J.M."/>
            <person name="Lee H.A."/>
            <person name="Seo E."/>
            <person name="Choi J."/>
            <person name="Cheong K."/>
            <person name="Kim K.T."/>
            <person name="Jung K."/>
            <person name="Lee G.W."/>
            <person name="Oh S.K."/>
            <person name="Bae C."/>
            <person name="Kim S.B."/>
            <person name="Lee H.Y."/>
            <person name="Kim S.Y."/>
            <person name="Kim M.S."/>
            <person name="Kang B.C."/>
            <person name="Jo Y.D."/>
            <person name="Yang H.B."/>
            <person name="Jeong H.J."/>
            <person name="Kang W.H."/>
            <person name="Kwon J.K."/>
            <person name="Shin C."/>
            <person name="Lim J.Y."/>
            <person name="Park J.H."/>
            <person name="Huh J.H."/>
            <person name="Kim J.S."/>
            <person name="Kim B.D."/>
            <person name="Cohen O."/>
            <person name="Paran I."/>
            <person name="Suh M.C."/>
            <person name="Lee S.B."/>
            <person name="Kim Y.K."/>
            <person name="Shin Y."/>
            <person name="Noh S.J."/>
            <person name="Park J."/>
            <person name="Seo Y.S."/>
            <person name="Kwon S.Y."/>
            <person name="Kim H.A."/>
            <person name="Park J.M."/>
            <person name="Kim H.J."/>
            <person name="Choi S.B."/>
            <person name="Bosland P.W."/>
            <person name="Reeves G."/>
            <person name="Jo S.H."/>
            <person name="Lee B.W."/>
            <person name="Cho H.T."/>
            <person name="Choi H.S."/>
            <person name="Lee M.S."/>
            <person name="Yu Y."/>
            <person name="Do Choi Y."/>
            <person name="Park B.S."/>
            <person name="van Deynze A."/>
            <person name="Ashrafi H."/>
            <person name="Hill T."/>
            <person name="Kim W.T."/>
            <person name="Pai H.S."/>
            <person name="Ahn H.K."/>
            <person name="Yeam I."/>
            <person name="Giovannoni J.J."/>
            <person name="Rose J.K."/>
            <person name="Sorensen I."/>
            <person name="Lee S.J."/>
            <person name="Kim R.W."/>
            <person name="Choi I.Y."/>
            <person name="Choi B.S."/>
            <person name="Lim J.S."/>
            <person name="Lee Y.H."/>
            <person name="Choi D."/>
        </authorList>
    </citation>
    <scope>NUCLEOTIDE SEQUENCE [LARGE SCALE GENOMIC DNA]</scope>
    <source>
        <strain evidence="3">cv. CM334</strain>
    </source>
</reference>
<name>A0A2G2ZEZ4_CAPAN</name>
<keyword evidence="1" id="KW-0472">Membrane</keyword>
<gene>
    <name evidence="2" type="ORF">T459_18533</name>
</gene>